<keyword evidence="7 17" id="KW-0732">Signal</keyword>
<dbReference type="Pfam" id="PF07943">
    <property type="entry name" value="PBP5_C"/>
    <property type="match status" value="1"/>
</dbReference>
<feature type="signal peptide" evidence="17">
    <location>
        <begin position="1"/>
        <end position="24"/>
    </location>
</feature>
<evidence type="ECO:0000256" key="9">
    <source>
        <dbReference type="ARBA" id="ARBA00022960"/>
    </source>
</evidence>
<name>A0A1Y4EIL8_9FIRM</name>
<dbReference type="SMART" id="SM00936">
    <property type="entry name" value="PBP5_C"/>
    <property type="match status" value="1"/>
</dbReference>
<keyword evidence="16" id="KW-1133">Transmembrane helix</keyword>
<dbReference type="GO" id="GO:0009002">
    <property type="term" value="F:serine-type D-Ala-D-Ala carboxypeptidase activity"/>
    <property type="evidence" value="ECO:0007669"/>
    <property type="project" value="UniProtKB-EC"/>
</dbReference>
<proteinExistence type="inferred from homology"/>
<evidence type="ECO:0000259" key="18">
    <source>
        <dbReference type="SMART" id="SM00936"/>
    </source>
</evidence>
<gene>
    <name evidence="19" type="ORF">B5E91_12830</name>
</gene>
<comment type="similarity">
    <text evidence="3 15">Belongs to the peptidase S11 family.</text>
</comment>
<keyword evidence="8" id="KW-0378">Hydrolase</keyword>
<sequence>MFKKIYCLLISLVCAISLITPIRALDNSEEIGLSAQYAVAIDANSGLVLYNKNMDERMYPASMTKVMTAIVALDMIENLDKTTVITQSDIDTVWETGASSANFEVGETVTYRDLLLGAILPSGADATRALANNLCGSQEAFVEKMNECAKKLKLKDTHFVNTTGIHDDNHYTTVHDMALIVQYAVANPTFKEIYSKRYATSSNGLHQWVNKSVYNAKRSNINTDSIIGCKSGYTDAAKNCLSSLDKVGDNEIIVIVGKAVNNDVKPKAAVQDTLDIVNYVGQNYSMQPILTKGTEVKNLDIGVAKDNQKILIENQNDAMAFLPNGYNQDDLEFKYTFEELEAPVKKGTKVGNLNVYYKDYLLYQEEYVSDKNIERDEMKDMYNGIINFMFPYGLAIILVIAYVMISKVKKSRRVI</sequence>
<feature type="domain" description="Peptidase S11 D-Ala-D-Ala carboxypeptidase A C-terminal" evidence="18">
    <location>
        <begin position="284"/>
        <end position="375"/>
    </location>
</feature>
<dbReference type="PANTHER" id="PTHR21581">
    <property type="entry name" value="D-ALANYL-D-ALANINE CARBOXYPEPTIDASE"/>
    <property type="match status" value="1"/>
</dbReference>
<evidence type="ECO:0000256" key="15">
    <source>
        <dbReference type="RuleBase" id="RU004016"/>
    </source>
</evidence>
<evidence type="ECO:0000256" key="12">
    <source>
        <dbReference type="ARBA" id="ARBA00034000"/>
    </source>
</evidence>
<keyword evidence="6" id="KW-0645">Protease</keyword>
<comment type="function">
    <text evidence="1">Removes C-terminal D-alanyl residues from sugar-peptide cell wall precursors.</text>
</comment>
<dbReference type="UniPathway" id="UPA00219"/>
<feature type="active site" description="Proton acceptor" evidence="13">
    <location>
        <position position="65"/>
    </location>
</feature>
<comment type="catalytic activity">
    <reaction evidence="12">
        <text>Preferential cleavage: (Ac)2-L-Lys-D-Ala-|-D-Ala. Also transpeptidation of peptidyl-alanyl moieties that are N-acyl substituents of D-alanine.</text>
        <dbReference type="EC" id="3.4.16.4"/>
    </reaction>
</comment>
<dbReference type="PRINTS" id="PR00725">
    <property type="entry name" value="DADACBPTASE1"/>
</dbReference>
<dbReference type="InterPro" id="IPR012338">
    <property type="entry name" value="Beta-lactam/transpept-like"/>
</dbReference>
<feature type="transmembrane region" description="Helical" evidence="16">
    <location>
        <begin position="385"/>
        <end position="405"/>
    </location>
</feature>
<keyword evidence="5 19" id="KW-0121">Carboxypeptidase</keyword>
<dbReference type="Gene3D" id="2.60.410.10">
    <property type="entry name" value="D-Ala-D-Ala carboxypeptidase, C-terminal domain"/>
    <property type="match status" value="1"/>
</dbReference>
<evidence type="ECO:0000256" key="5">
    <source>
        <dbReference type="ARBA" id="ARBA00022645"/>
    </source>
</evidence>
<evidence type="ECO:0000256" key="6">
    <source>
        <dbReference type="ARBA" id="ARBA00022670"/>
    </source>
</evidence>
<dbReference type="InterPro" id="IPR012907">
    <property type="entry name" value="Peptidase_S11_C"/>
</dbReference>
<dbReference type="InterPro" id="IPR018044">
    <property type="entry name" value="Peptidase_S11"/>
</dbReference>
<evidence type="ECO:0000256" key="8">
    <source>
        <dbReference type="ARBA" id="ARBA00022801"/>
    </source>
</evidence>
<evidence type="ECO:0000256" key="3">
    <source>
        <dbReference type="ARBA" id="ARBA00007164"/>
    </source>
</evidence>
<dbReference type="SUPFAM" id="SSF56601">
    <property type="entry name" value="beta-lactamase/transpeptidase-like"/>
    <property type="match status" value="1"/>
</dbReference>
<feature type="binding site" evidence="14">
    <location>
        <position position="230"/>
    </location>
    <ligand>
        <name>substrate</name>
    </ligand>
</feature>
<evidence type="ECO:0000256" key="4">
    <source>
        <dbReference type="ARBA" id="ARBA00012448"/>
    </source>
</evidence>
<keyword evidence="16" id="KW-0472">Membrane</keyword>
<feature type="chain" id="PRO_5030037906" description="serine-type D-Ala-D-Ala carboxypeptidase" evidence="17">
    <location>
        <begin position="25"/>
        <end position="415"/>
    </location>
</feature>
<dbReference type="Proteomes" id="UP000196258">
    <property type="component" value="Unassembled WGS sequence"/>
</dbReference>
<dbReference type="EMBL" id="NFLB01000020">
    <property type="protein sequence ID" value="OUQ03388.1"/>
    <property type="molecule type" value="Genomic_DNA"/>
</dbReference>
<keyword evidence="9" id="KW-0133">Cell shape</keyword>
<evidence type="ECO:0000256" key="17">
    <source>
        <dbReference type="SAM" id="SignalP"/>
    </source>
</evidence>
<dbReference type="AlphaFoldDB" id="A0A1Y4EIL8"/>
<protein>
    <recommendedName>
        <fullName evidence="4">serine-type D-Ala-D-Ala carboxypeptidase</fullName>
        <ecNumber evidence="4">3.4.16.4</ecNumber>
    </recommendedName>
</protein>
<comment type="pathway">
    <text evidence="2">Cell wall biogenesis; peptidoglycan biosynthesis.</text>
</comment>
<dbReference type="InterPro" id="IPR001967">
    <property type="entry name" value="Peptidase_S11_N"/>
</dbReference>
<dbReference type="Pfam" id="PF00768">
    <property type="entry name" value="Peptidase_S11"/>
    <property type="match status" value="1"/>
</dbReference>
<evidence type="ECO:0000313" key="20">
    <source>
        <dbReference type="Proteomes" id="UP000196258"/>
    </source>
</evidence>
<keyword evidence="16" id="KW-0812">Transmembrane</keyword>
<accession>A0A1Y4EIL8</accession>
<dbReference type="GO" id="GO:0071555">
    <property type="term" value="P:cell wall organization"/>
    <property type="evidence" value="ECO:0007669"/>
    <property type="project" value="UniProtKB-KW"/>
</dbReference>
<evidence type="ECO:0000256" key="1">
    <source>
        <dbReference type="ARBA" id="ARBA00003217"/>
    </source>
</evidence>
<evidence type="ECO:0000256" key="13">
    <source>
        <dbReference type="PIRSR" id="PIRSR618044-1"/>
    </source>
</evidence>
<dbReference type="GO" id="GO:0006508">
    <property type="term" value="P:proteolysis"/>
    <property type="evidence" value="ECO:0007669"/>
    <property type="project" value="UniProtKB-KW"/>
</dbReference>
<evidence type="ECO:0000256" key="11">
    <source>
        <dbReference type="ARBA" id="ARBA00023316"/>
    </source>
</evidence>
<organism evidence="19 20">
    <name type="scientific">Thomasclavelia spiroformis</name>
    <dbReference type="NCBI Taxonomy" id="29348"/>
    <lineage>
        <taxon>Bacteria</taxon>
        <taxon>Bacillati</taxon>
        <taxon>Bacillota</taxon>
        <taxon>Erysipelotrichia</taxon>
        <taxon>Erysipelotrichales</taxon>
        <taxon>Coprobacillaceae</taxon>
        <taxon>Thomasclavelia</taxon>
    </lineage>
</organism>
<dbReference type="GO" id="GO:0008360">
    <property type="term" value="P:regulation of cell shape"/>
    <property type="evidence" value="ECO:0007669"/>
    <property type="project" value="UniProtKB-KW"/>
</dbReference>
<dbReference type="RefSeq" id="WP_087258444.1">
    <property type="nucleotide sequence ID" value="NZ_CALURN010000013.1"/>
</dbReference>
<feature type="active site" description="Acyl-ester intermediate" evidence="13">
    <location>
        <position position="62"/>
    </location>
</feature>
<keyword evidence="11" id="KW-0961">Cell wall biogenesis/degradation</keyword>
<dbReference type="EC" id="3.4.16.4" evidence="4"/>
<feature type="active site" evidence="13">
    <location>
        <position position="122"/>
    </location>
</feature>
<dbReference type="GO" id="GO:0009252">
    <property type="term" value="P:peptidoglycan biosynthetic process"/>
    <property type="evidence" value="ECO:0007669"/>
    <property type="project" value="UniProtKB-UniPathway"/>
</dbReference>
<dbReference type="PANTHER" id="PTHR21581:SF6">
    <property type="entry name" value="TRAFFICKING PROTEIN PARTICLE COMPLEX SUBUNIT 12"/>
    <property type="match status" value="1"/>
</dbReference>
<keyword evidence="10" id="KW-0573">Peptidoglycan synthesis</keyword>
<dbReference type="SUPFAM" id="SSF69189">
    <property type="entry name" value="Penicillin-binding protein associated domain"/>
    <property type="match status" value="1"/>
</dbReference>
<evidence type="ECO:0000256" key="10">
    <source>
        <dbReference type="ARBA" id="ARBA00022984"/>
    </source>
</evidence>
<evidence type="ECO:0000313" key="19">
    <source>
        <dbReference type="EMBL" id="OUQ03388.1"/>
    </source>
</evidence>
<dbReference type="InterPro" id="IPR037167">
    <property type="entry name" value="Peptidase_S11_C_sf"/>
</dbReference>
<dbReference type="InterPro" id="IPR015956">
    <property type="entry name" value="Peniciliin-bd_prot_C_sf"/>
</dbReference>
<reference evidence="20" key="1">
    <citation type="submission" date="2017-04" db="EMBL/GenBank/DDBJ databases">
        <title>Function of individual gut microbiota members based on whole genome sequencing of pure cultures obtained from chicken caecum.</title>
        <authorList>
            <person name="Medvecky M."/>
            <person name="Cejkova D."/>
            <person name="Polansky O."/>
            <person name="Karasova D."/>
            <person name="Kubasova T."/>
            <person name="Cizek A."/>
            <person name="Rychlik I."/>
        </authorList>
    </citation>
    <scope>NUCLEOTIDE SEQUENCE [LARGE SCALE GENOMIC DNA]</scope>
    <source>
        <strain evidence="20">An149</strain>
    </source>
</reference>
<evidence type="ECO:0000256" key="14">
    <source>
        <dbReference type="PIRSR" id="PIRSR618044-2"/>
    </source>
</evidence>
<comment type="caution">
    <text evidence="19">The sequence shown here is derived from an EMBL/GenBank/DDBJ whole genome shotgun (WGS) entry which is preliminary data.</text>
</comment>
<evidence type="ECO:0000256" key="7">
    <source>
        <dbReference type="ARBA" id="ARBA00022729"/>
    </source>
</evidence>
<evidence type="ECO:0000256" key="2">
    <source>
        <dbReference type="ARBA" id="ARBA00004752"/>
    </source>
</evidence>
<evidence type="ECO:0000256" key="16">
    <source>
        <dbReference type="SAM" id="Phobius"/>
    </source>
</evidence>
<dbReference type="Gene3D" id="3.40.710.10">
    <property type="entry name" value="DD-peptidase/beta-lactamase superfamily"/>
    <property type="match status" value="1"/>
</dbReference>